<name>A0A9N7TKE2_PLEPL</name>
<proteinExistence type="predicted"/>
<organism evidence="2 3">
    <name type="scientific">Pleuronectes platessa</name>
    <name type="common">European plaice</name>
    <dbReference type="NCBI Taxonomy" id="8262"/>
    <lineage>
        <taxon>Eukaryota</taxon>
        <taxon>Metazoa</taxon>
        <taxon>Chordata</taxon>
        <taxon>Craniata</taxon>
        <taxon>Vertebrata</taxon>
        <taxon>Euteleostomi</taxon>
        <taxon>Actinopterygii</taxon>
        <taxon>Neopterygii</taxon>
        <taxon>Teleostei</taxon>
        <taxon>Neoteleostei</taxon>
        <taxon>Acanthomorphata</taxon>
        <taxon>Carangaria</taxon>
        <taxon>Pleuronectiformes</taxon>
        <taxon>Pleuronectoidei</taxon>
        <taxon>Pleuronectidae</taxon>
        <taxon>Pleuronectes</taxon>
    </lineage>
</organism>
<dbReference type="EMBL" id="CADEAL010000116">
    <property type="protein sequence ID" value="CAB1414665.1"/>
    <property type="molecule type" value="Genomic_DNA"/>
</dbReference>
<dbReference type="Proteomes" id="UP001153269">
    <property type="component" value="Unassembled WGS sequence"/>
</dbReference>
<accession>A0A9N7TKE2</accession>
<feature type="compositionally biased region" description="Acidic residues" evidence="1">
    <location>
        <begin position="60"/>
        <end position="71"/>
    </location>
</feature>
<protein>
    <submittedName>
        <fullName evidence="2">Uncharacterized protein</fullName>
    </submittedName>
</protein>
<evidence type="ECO:0000313" key="2">
    <source>
        <dbReference type="EMBL" id="CAB1414665.1"/>
    </source>
</evidence>
<dbReference type="AlphaFoldDB" id="A0A9N7TKE2"/>
<evidence type="ECO:0000256" key="1">
    <source>
        <dbReference type="SAM" id="MobiDB-lite"/>
    </source>
</evidence>
<evidence type="ECO:0000313" key="3">
    <source>
        <dbReference type="Proteomes" id="UP001153269"/>
    </source>
</evidence>
<reference evidence="2" key="1">
    <citation type="submission" date="2020-03" db="EMBL/GenBank/DDBJ databases">
        <authorList>
            <person name="Weist P."/>
        </authorList>
    </citation>
    <scope>NUCLEOTIDE SEQUENCE</scope>
</reference>
<keyword evidence="3" id="KW-1185">Reference proteome</keyword>
<gene>
    <name evidence="2" type="ORF">PLEPLA_LOCUS2374</name>
</gene>
<sequence>MGADGGEGVMVQRLCGGGSCRRRQVSLHPPALQVGLSRCEAPRLREASLEQRADFNPSEAAEEEEEVEEVEVGGRESSLPRLSLSVHCGSPFNTNPDPLLRCSGAPLLRCSAAPVLRAPLLRCSAAPLLRAPVLRGLSVLLPALRALCGRLRKHEAPAMTDT</sequence>
<comment type="caution">
    <text evidence="2">The sequence shown here is derived from an EMBL/GenBank/DDBJ whole genome shotgun (WGS) entry which is preliminary data.</text>
</comment>
<feature type="region of interest" description="Disordered" evidence="1">
    <location>
        <begin position="51"/>
        <end position="78"/>
    </location>
</feature>